<reference evidence="3" key="1">
    <citation type="journal article" date="2016" name="Genome Announc.">
        <title>Genome sequences of three species of Hanseniaspora isolated from spontaneous wine fermentations.</title>
        <authorList>
            <person name="Sternes P.R."/>
            <person name="Lee D."/>
            <person name="Kutyna D.R."/>
            <person name="Borneman A.R."/>
        </authorList>
    </citation>
    <scope>NUCLEOTIDE SEQUENCE [LARGE SCALE GENOMIC DNA]</scope>
    <source>
        <strain evidence="3">AWRI3580</strain>
    </source>
</reference>
<protein>
    <submittedName>
        <fullName evidence="2">Uncharacterized protein</fullName>
    </submittedName>
</protein>
<keyword evidence="3" id="KW-1185">Reference proteome</keyword>
<evidence type="ECO:0000256" key="1">
    <source>
        <dbReference type="SAM" id="SignalP"/>
    </source>
</evidence>
<gene>
    <name evidence="2" type="ORF">AWRI3580_g768</name>
</gene>
<evidence type="ECO:0000313" key="2">
    <source>
        <dbReference type="EMBL" id="OEJ91971.1"/>
    </source>
</evidence>
<comment type="caution">
    <text evidence="2">The sequence shown here is derived from an EMBL/GenBank/DDBJ whole genome shotgun (WGS) entry which is preliminary data.</text>
</comment>
<name>A0A1E5RYF3_HANUV</name>
<accession>A0A1E5RYF3</accession>
<feature type="signal peptide" evidence="1">
    <location>
        <begin position="1"/>
        <end position="21"/>
    </location>
</feature>
<evidence type="ECO:0000313" key="3">
    <source>
        <dbReference type="Proteomes" id="UP000095358"/>
    </source>
</evidence>
<keyword evidence="1" id="KW-0732">Signal</keyword>
<sequence length="175" mass="20116">MKYYGTCTLLLLLTQLHLINALFGINLSFKQSRKENPFQQWELSKELSSQPKNFEMTSNALNNNLFSPNLALQNDVFNEDEYRICVNRAIEPVYASCMTTDPKNPTSLKSLEKAKMAIDLLICELKSIYQNSFNSEKLNSSSLNSYDYKGNEMNMLIYNILALEKMYTNAGHKKN</sequence>
<dbReference type="Proteomes" id="UP000095358">
    <property type="component" value="Unassembled WGS sequence"/>
</dbReference>
<dbReference type="AlphaFoldDB" id="A0A1E5RYF3"/>
<dbReference type="EMBL" id="LPNN01000002">
    <property type="protein sequence ID" value="OEJ91971.1"/>
    <property type="molecule type" value="Genomic_DNA"/>
</dbReference>
<dbReference type="VEuPathDB" id="FungiDB:AWRI3580_g768"/>
<organism evidence="2 3">
    <name type="scientific">Hanseniaspora uvarum</name>
    <name type="common">Yeast</name>
    <name type="synonym">Kloeckera apiculata</name>
    <dbReference type="NCBI Taxonomy" id="29833"/>
    <lineage>
        <taxon>Eukaryota</taxon>
        <taxon>Fungi</taxon>
        <taxon>Dikarya</taxon>
        <taxon>Ascomycota</taxon>
        <taxon>Saccharomycotina</taxon>
        <taxon>Saccharomycetes</taxon>
        <taxon>Saccharomycodales</taxon>
        <taxon>Saccharomycodaceae</taxon>
        <taxon>Hanseniaspora</taxon>
    </lineage>
</organism>
<feature type="chain" id="PRO_5009184941" evidence="1">
    <location>
        <begin position="22"/>
        <end position="175"/>
    </location>
</feature>
<proteinExistence type="predicted"/>